<dbReference type="InterPro" id="IPR019056">
    <property type="entry name" value="Phage_TAC_6"/>
</dbReference>
<evidence type="ECO:0000313" key="1">
    <source>
        <dbReference type="EMBL" id="MCP3054843.1"/>
    </source>
</evidence>
<gene>
    <name evidence="1" type="ORF">MJ956_06725</name>
</gene>
<name>A0A9X2H7R4_9HYPH</name>
<accession>A0A9X2H7R4</accession>
<protein>
    <submittedName>
        <fullName evidence="1">Phage tail assembly chaperone</fullName>
    </submittedName>
</protein>
<dbReference type="Pfam" id="PF09550">
    <property type="entry name" value="Phage_TAC_6"/>
    <property type="match status" value="1"/>
</dbReference>
<organism evidence="1 2">
    <name type="scientific">Aurantimonas marianensis</name>
    <dbReference type="NCBI Taxonomy" id="2920428"/>
    <lineage>
        <taxon>Bacteria</taxon>
        <taxon>Pseudomonadati</taxon>
        <taxon>Pseudomonadota</taxon>
        <taxon>Alphaproteobacteria</taxon>
        <taxon>Hyphomicrobiales</taxon>
        <taxon>Aurantimonadaceae</taxon>
        <taxon>Aurantimonas</taxon>
    </lineage>
</organism>
<dbReference type="AlphaFoldDB" id="A0A9X2H7R4"/>
<comment type="caution">
    <text evidence="1">The sequence shown here is derived from an EMBL/GenBank/DDBJ whole genome shotgun (WGS) entry which is preliminary data.</text>
</comment>
<dbReference type="InterPro" id="IPR011739">
    <property type="entry name" value="GTA_rcc01693"/>
</dbReference>
<dbReference type="NCBIfam" id="TIGR02216">
    <property type="entry name" value="phage_TIGR02216"/>
    <property type="match status" value="1"/>
</dbReference>
<reference evidence="1" key="1">
    <citation type="submission" date="2022-03" db="EMBL/GenBank/DDBJ databases">
        <title>Aurantimonas Liuensis sp. Nov., isolated from the hadal seawater of the Mariana Trench.</title>
        <authorList>
            <person name="Liu R."/>
        </authorList>
    </citation>
    <scope>NUCLEOTIDE SEQUENCE</scope>
    <source>
        <strain evidence="1">LRZ36</strain>
    </source>
</reference>
<dbReference type="Proteomes" id="UP001155220">
    <property type="component" value="Unassembled WGS sequence"/>
</dbReference>
<proteinExistence type="predicted"/>
<evidence type="ECO:0000313" key="2">
    <source>
        <dbReference type="Proteomes" id="UP001155220"/>
    </source>
</evidence>
<keyword evidence="2" id="KW-1185">Reference proteome</keyword>
<dbReference type="EMBL" id="JALHBS010000035">
    <property type="protein sequence ID" value="MCP3054843.1"/>
    <property type="molecule type" value="Genomic_DNA"/>
</dbReference>
<sequence length="61" mass="6373">MGAGLGLLRLSPPAFWAMTPRELAAALAPLTAAGGAMPPQRADLAALMRRFPDRGTSQAQR</sequence>